<evidence type="ECO:0000256" key="5">
    <source>
        <dbReference type="ARBA" id="ARBA00022833"/>
    </source>
</evidence>
<organism evidence="10 11">
    <name type="scientific">Fusibacter tunisiensis</name>
    <dbReference type="NCBI Taxonomy" id="1008308"/>
    <lineage>
        <taxon>Bacteria</taxon>
        <taxon>Bacillati</taxon>
        <taxon>Bacillota</taxon>
        <taxon>Clostridia</taxon>
        <taxon>Eubacteriales</taxon>
        <taxon>Eubacteriales Family XII. Incertae Sedis</taxon>
        <taxon>Fusibacter</taxon>
    </lineage>
</organism>
<evidence type="ECO:0000259" key="9">
    <source>
        <dbReference type="PROSITE" id="PS52035"/>
    </source>
</evidence>
<evidence type="ECO:0000256" key="2">
    <source>
        <dbReference type="ARBA" id="ARBA00005988"/>
    </source>
</evidence>
<keyword evidence="11" id="KW-1185">Reference proteome</keyword>
<gene>
    <name evidence="10" type="ORF">JOC49_001987</name>
</gene>
<dbReference type="Pfam" id="PF00246">
    <property type="entry name" value="Peptidase_M14"/>
    <property type="match status" value="1"/>
</dbReference>
<evidence type="ECO:0000313" key="11">
    <source>
        <dbReference type="Proteomes" id="UP000767854"/>
    </source>
</evidence>
<comment type="similarity">
    <text evidence="2 7">Belongs to the peptidase M14 family.</text>
</comment>
<sequence length="429" mass="49962">MTKFQTFLILLILGILFASPTYADDLFQFDEGFDQSALDLYERSLQLAERYPNLIAFEPLGMSTDQRPIYVLRVSENINSHNRYAYTDKMHIMISAGLHARETYNPFVTLRLIEDYAKDYYAEDTLNFVNMKDILSKTVIHVIPLSNPDGFDIVKFGPDAIKDKSLKSFFEKEVRGDYTRLKANVNGVDLNRNFENYTLNRDTMTFKTDEGIKDRYAIVRKNPALDFYGGPYPGSEIETQILQDYYLSYDFRVYLSYHSMGRVIYRGSTHYSQSIAKLTLDYRDLACEITHYKIPFETNQSAWGYESGFVLYNTNKPLITIETTPTVEFPTPSKYYKSEYNRFKLNELPIAFIEKAHQIGYFDYKLYKDGVYVRDFVDLDYAKAIATQIGGEILIYEGPPRYDQALRSDVSNIINSYRSIFKINSFFIK</sequence>
<keyword evidence="3" id="KW-0645">Protease</keyword>
<keyword evidence="5" id="KW-0862">Zinc</keyword>
<proteinExistence type="inferred from homology"/>
<evidence type="ECO:0000256" key="8">
    <source>
        <dbReference type="SAM" id="SignalP"/>
    </source>
</evidence>
<evidence type="ECO:0000256" key="7">
    <source>
        <dbReference type="PROSITE-ProRule" id="PRU01379"/>
    </source>
</evidence>
<evidence type="ECO:0000256" key="3">
    <source>
        <dbReference type="ARBA" id="ARBA00022670"/>
    </source>
</evidence>
<comment type="caution">
    <text evidence="7">Lacks conserved residue(s) required for the propagation of feature annotation.</text>
</comment>
<dbReference type="PROSITE" id="PS52035">
    <property type="entry name" value="PEPTIDASE_M14"/>
    <property type="match status" value="1"/>
</dbReference>
<dbReference type="Gene3D" id="3.40.630.10">
    <property type="entry name" value="Zn peptidases"/>
    <property type="match status" value="1"/>
</dbReference>
<accession>A0ABS2MT20</accession>
<dbReference type="PANTHER" id="PTHR11705">
    <property type="entry name" value="PROTEASE FAMILY M14 CARBOXYPEPTIDASE A,B"/>
    <property type="match status" value="1"/>
</dbReference>
<evidence type="ECO:0000313" key="10">
    <source>
        <dbReference type="EMBL" id="MBM7562427.1"/>
    </source>
</evidence>
<evidence type="ECO:0000256" key="6">
    <source>
        <dbReference type="ARBA" id="ARBA00023049"/>
    </source>
</evidence>
<dbReference type="EMBL" id="JAFBDT010000018">
    <property type="protein sequence ID" value="MBM7562427.1"/>
    <property type="molecule type" value="Genomic_DNA"/>
</dbReference>
<feature type="signal peptide" evidence="8">
    <location>
        <begin position="1"/>
        <end position="23"/>
    </location>
</feature>
<dbReference type="PANTHER" id="PTHR11705:SF143">
    <property type="entry name" value="SLL0236 PROTEIN"/>
    <property type="match status" value="1"/>
</dbReference>
<feature type="domain" description="Peptidase M14" evidence="9">
    <location>
        <begin position="31"/>
        <end position="429"/>
    </location>
</feature>
<dbReference type="InterPro" id="IPR000834">
    <property type="entry name" value="Peptidase_M14"/>
</dbReference>
<dbReference type="Proteomes" id="UP000767854">
    <property type="component" value="Unassembled WGS sequence"/>
</dbReference>
<dbReference type="PRINTS" id="PR00765">
    <property type="entry name" value="CRBOXYPTASEA"/>
</dbReference>
<dbReference type="SUPFAM" id="SSF53187">
    <property type="entry name" value="Zn-dependent exopeptidases"/>
    <property type="match status" value="1"/>
</dbReference>
<keyword evidence="6" id="KW-0482">Metalloprotease</keyword>
<keyword evidence="8" id="KW-0732">Signal</keyword>
<name>A0ABS2MT20_9FIRM</name>
<evidence type="ECO:0000256" key="4">
    <source>
        <dbReference type="ARBA" id="ARBA00022801"/>
    </source>
</evidence>
<feature type="chain" id="PRO_5046620879" description="Peptidase M14 domain-containing protein" evidence="8">
    <location>
        <begin position="24"/>
        <end position="429"/>
    </location>
</feature>
<dbReference type="RefSeq" id="WP_204664852.1">
    <property type="nucleotide sequence ID" value="NZ_JAFBDT010000018.1"/>
</dbReference>
<keyword evidence="4" id="KW-0378">Hydrolase</keyword>
<comment type="caution">
    <text evidence="10">The sequence shown here is derived from an EMBL/GenBank/DDBJ whole genome shotgun (WGS) entry which is preliminary data.</text>
</comment>
<evidence type="ECO:0000256" key="1">
    <source>
        <dbReference type="ARBA" id="ARBA00001947"/>
    </source>
</evidence>
<comment type="cofactor">
    <cofactor evidence="1">
        <name>Zn(2+)</name>
        <dbReference type="ChEBI" id="CHEBI:29105"/>
    </cofactor>
</comment>
<dbReference type="SMART" id="SM00631">
    <property type="entry name" value="Zn_pept"/>
    <property type="match status" value="1"/>
</dbReference>
<reference evidence="10 11" key="1">
    <citation type="submission" date="2021-01" db="EMBL/GenBank/DDBJ databases">
        <title>Genomic Encyclopedia of Type Strains, Phase IV (KMG-IV): sequencing the most valuable type-strain genomes for metagenomic binning, comparative biology and taxonomic classification.</title>
        <authorList>
            <person name="Goeker M."/>
        </authorList>
    </citation>
    <scope>NUCLEOTIDE SEQUENCE [LARGE SCALE GENOMIC DNA]</scope>
    <source>
        <strain evidence="10 11">DSM 24436</strain>
    </source>
</reference>
<protein>
    <recommendedName>
        <fullName evidence="9">Peptidase M14 domain-containing protein</fullName>
    </recommendedName>
</protein>